<proteinExistence type="predicted"/>
<keyword evidence="2" id="KW-0238">DNA-binding</keyword>
<dbReference type="InterPro" id="IPR010499">
    <property type="entry name" value="AraC_E-bd"/>
</dbReference>
<dbReference type="KEGG" id="tcx:Tcr_1224"/>
<dbReference type="SUPFAM" id="SSF55136">
    <property type="entry name" value="Probable bacterial effector-binding domain"/>
    <property type="match status" value="1"/>
</dbReference>
<dbReference type="OrthoDB" id="282744at2"/>
<sequence length="288" mass="33296">MSKQDVKHYINRMNRVCDYILAHLNDDLSVEKLSEVACFSKFHFHRQFSTYTGMTVGKFVLMQRLKQASKQLAFNQPMRVIDIALEAHFESPEAFSRAFKNTFGQTPSQFRQSPNWHTWRAQYALPIIERNIVMNIDLVEFDHTLIAVLEHRGPAEKIEDSLNIFRKWRKTTPYSPVANHKSFGLVYDDPDTVEPAKFRFDLCAEVKETIPDNAQGLINKAIPAGRCAVLRHEGSLNTIGDKVRHLYCNWLPNSGEELRDFPCFFHYTNLNGDTPESDLVTDIYLPLQ</sequence>
<dbReference type="STRING" id="317025.Tcr_1224"/>
<dbReference type="PROSITE" id="PS01124">
    <property type="entry name" value="HTH_ARAC_FAMILY_2"/>
    <property type="match status" value="1"/>
</dbReference>
<feature type="domain" description="HTH araC/xylS-type" evidence="4">
    <location>
        <begin position="14"/>
        <end position="113"/>
    </location>
</feature>
<reference evidence="5" key="1">
    <citation type="submission" date="2006-07" db="EMBL/GenBank/DDBJ databases">
        <title>Complete sequence of Thiomicrospira crunogena XCL-2.</title>
        <authorList>
            <consortium name="US DOE Joint Genome Institute"/>
            <person name="Copeland A."/>
            <person name="Lucas S."/>
            <person name="Lapidus A."/>
            <person name="Barry K."/>
            <person name="Detter J.C."/>
            <person name="Glavina del Rio T."/>
            <person name="Hammon N."/>
            <person name="Israni S."/>
            <person name="Dalin E."/>
            <person name="Tice H."/>
            <person name="Pitluck S."/>
            <person name="Chain P."/>
            <person name="Malfatti S."/>
            <person name="Shin M."/>
            <person name="Vergez L."/>
            <person name="Schmutz J."/>
            <person name="Larimer F."/>
            <person name="Land M."/>
            <person name="Hauser L."/>
            <person name="Kyrpides N."/>
            <person name="Lykidis A."/>
            <person name="Scott K.M."/>
            <person name="Sievert S."/>
            <person name="Kerfeld C."/>
            <person name="Freyermuth S."/>
            <person name="Dobrinski K."/>
            <person name="Boller A."/>
            <person name="Fitzpatrick K."/>
            <person name="Thoma P."/>
            <person name="Moore J."/>
            <person name="Richardson P."/>
        </authorList>
    </citation>
    <scope>NUCLEOTIDE SEQUENCE</scope>
    <source>
        <strain evidence="5">XCL-2</strain>
    </source>
</reference>
<dbReference type="InterPro" id="IPR009057">
    <property type="entry name" value="Homeodomain-like_sf"/>
</dbReference>
<dbReference type="EMBL" id="CP000109">
    <property type="protein sequence ID" value="ABB41819.1"/>
    <property type="molecule type" value="Genomic_DNA"/>
</dbReference>
<dbReference type="GO" id="GO:0003700">
    <property type="term" value="F:DNA-binding transcription factor activity"/>
    <property type="evidence" value="ECO:0007669"/>
    <property type="project" value="InterPro"/>
</dbReference>
<dbReference type="Pfam" id="PF12833">
    <property type="entry name" value="HTH_18"/>
    <property type="match status" value="1"/>
</dbReference>
<dbReference type="eggNOG" id="COG2207">
    <property type="taxonomic scope" value="Bacteria"/>
</dbReference>
<dbReference type="SUPFAM" id="SSF46689">
    <property type="entry name" value="Homeodomain-like"/>
    <property type="match status" value="2"/>
</dbReference>
<keyword evidence="3" id="KW-0804">Transcription</keyword>
<evidence type="ECO:0000259" key="4">
    <source>
        <dbReference type="PROSITE" id="PS01124"/>
    </source>
</evidence>
<dbReference type="AlphaFoldDB" id="Q31GA4"/>
<evidence type="ECO:0000256" key="3">
    <source>
        <dbReference type="ARBA" id="ARBA00023163"/>
    </source>
</evidence>
<evidence type="ECO:0000256" key="2">
    <source>
        <dbReference type="ARBA" id="ARBA00023125"/>
    </source>
</evidence>
<dbReference type="InterPro" id="IPR020449">
    <property type="entry name" value="Tscrpt_reg_AraC-type_HTH"/>
</dbReference>
<evidence type="ECO:0000313" key="5">
    <source>
        <dbReference type="EMBL" id="ABB41819.1"/>
    </source>
</evidence>
<dbReference type="InterPro" id="IPR011256">
    <property type="entry name" value="Reg_factor_effector_dom_sf"/>
</dbReference>
<dbReference type="PANTHER" id="PTHR40055">
    <property type="entry name" value="TRANSCRIPTIONAL REGULATOR YGIV-RELATED"/>
    <property type="match status" value="1"/>
</dbReference>
<dbReference type="InterPro" id="IPR050908">
    <property type="entry name" value="SmbC-like"/>
</dbReference>
<name>Q31GA4_HYDCU</name>
<accession>Q31GA4</accession>
<dbReference type="SMART" id="SM00342">
    <property type="entry name" value="HTH_ARAC"/>
    <property type="match status" value="1"/>
</dbReference>
<evidence type="ECO:0000256" key="1">
    <source>
        <dbReference type="ARBA" id="ARBA00023015"/>
    </source>
</evidence>
<keyword evidence="1" id="KW-0805">Transcription regulation</keyword>
<dbReference type="PANTHER" id="PTHR40055:SF1">
    <property type="entry name" value="TRANSCRIPTIONAL REGULATOR YGIV-RELATED"/>
    <property type="match status" value="1"/>
</dbReference>
<dbReference type="eggNOG" id="COG3449">
    <property type="taxonomic scope" value="Bacteria"/>
</dbReference>
<dbReference type="InterPro" id="IPR029442">
    <property type="entry name" value="GyrI-like"/>
</dbReference>
<dbReference type="GO" id="GO:0043565">
    <property type="term" value="F:sequence-specific DNA binding"/>
    <property type="evidence" value="ECO:0007669"/>
    <property type="project" value="InterPro"/>
</dbReference>
<protein>
    <submittedName>
        <fullName evidence="5">Transcriptional regulator, AraC family</fullName>
    </submittedName>
</protein>
<dbReference type="HOGENOM" id="CLU_000445_81_1_6"/>
<dbReference type="InterPro" id="IPR018060">
    <property type="entry name" value="HTH_AraC"/>
</dbReference>
<dbReference type="SMART" id="SM00871">
    <property type="entry name" value="AraC_E_bind"/>
    <property type="match status" value="1"/>
</dbReference>
<organism evidence="5">
    <name type="scientific">Hydrogenovibrio crunogenus (strain DSM 25203 / XCL-2)</name>
    <name type="common">Thiomicrospira crunogena</name>
    <dbReference type="NCBI Taxonomy" id="317025"/>
    <lineage>
        <taxon>Bacteria</taxon>
        <taxon>Pseudomonadati</taxon>
        <taxon>Pseudomonadota</taxon>
        <taxon>Gammaproteobacteria</taxon>
        <taxon>Thiotrichales</taxon>
        <taxon>Piscirickettsiaceae</taxon>
        <taxon>Hydrogenovibrio</taxon>
    </lineage>
</organism>
<gene>
    <name evidence="5" type="ordered locus">Tcr_1224</name>
</gene>
<dbReference type="Pfam" id="PF06445">
    <property type="entry name" value="GyrI-like"/>
    <property type="match status" value="1"/>
</dbReference>
<dbReference type="Gene3D" id="1.10.10.60">
    <property type="entry name" value="Homeodomain-like"/>
    <property type="match status" value="2"/>
</dbReference>
<dbReference type="PRINTS" id="PR00032">
    <property type="entry name" value="HTHARAC"/>
</dbReference>
<dbReference type="Gene3D" id="3.20.80.10">
    <property type="entry name" value="Regulatory factor, effector binding domain"/>
    <property type="match status" value="1"/>
</dbReference>